<keyword evidence="3" id="KW-1185">Reference proteome</keyword>
<gene>
    <name evidence="2" type="ORF">M0R88_14245</name>
</gene>
<feature type="region of interest" description="Disordered" evidence="1">
    <location>
        <begin position="156"/>
        <end position="192"/>
    </location>
</feature>
<evidence type="ECO:0000313" key="3">
    <source>
        <dbReference type="Proteomes" id="UP000830434"/>
    </source>
</evidence>
<reference evidence="2" key="1">
    <citation type="submission" date="2022-04" db="EMBL/GenBank/DDBJ databases">
        <title>Diverse halophilic archaea isolated from saline environments.</title>
        <authorList>
            <person name="Cui H.-L."/>
        </authorList>
    </citation>
    <scope>NUCLEOTIDE SEQUENCE</scope>
    <source>
        <strain evidence="2">XZYJT40</strain>
    </source>
</reference>
<evidence type="ECO:0000313" key="2">
    <source>
        <dbReference type="EMBL" id="UPV99667.1"/>
    </source>
</evidence>
<dbReference type="RefSeq" id="WP_248654158.1">
    <property type="nucleotide sequence ID" value="NZ_CP096658.1"/>
</dbReference>
<dbReference type="Gene3D" id="2.60.120.560">
    <property type="entry name" value="Exo-inulinase, domain 1"/>
    <property type="match status" value="1"/>
</dbReference>
<dbReference type="GeneID" id="72191038"/>
<dbReference type="AlphaFoldDB" id="A0A8U0IFK5"/>
<sequence>MLRLPQHAGTLTIRNLYLRGLEEGIYASDPGNNGLNGEGGEVRIENCYARNNNVQQYRIGSDNSYVKDSVAHVDDVPVAADNGGTYARGIWAKEGGSPLTVDNCDVLLEHDQAGNCLHEDDDTECATVDVTDSQLDACCGADGVYYTNCGTINKTNVGSSPDVSVPSGVPTTAEGAANGPQNDKGGGGSSSDQLEIVAASGASDVTYTFDVYGNVSKNLSNGDNSAEDGTADTITDNGDGTYTVDGITGNGYGDTYDYDGSLGNWSSDHAETDYTLSVNGSEIQPSDIGGGGSSATVVDDFEDGNLSEYGFDRGSSGASVVSSPTHSGSHALEYAGTNTEAISTSGLNAYPSAGDTVSFWVRGSGGAAKTNLSYGVQDHTNRYFVRVNISADNLALYRLEGGSSTELAADWSTPALSQDAWYELEVQWATDGTHTLTLLDSSGSQLTQVSTTDTTWSSGGVGFDAYLGSGESAYFNDVTIE</sequence>
<dbReference type="EMBL" id="CP096658">
    <property type="protein sequence ID" value="UPV99667.1"/>
    <property type="molecule type" value="Genomic_DNA"/>
</dbReference>
<dbReference type="KEGG" id="haxz:M0R88_14245"/>
<protein>
    <submittedName>
        <fullName evidence="2">Uncharacterized protein</fullName>
    </submittedName>
</protein>
<evidence type="ECO:0000256" key="1">
    <source>
        <dbReference type="SAM" id="MobiDB-lite"/>
    </source>
</evidence>
<name>A0A8U0IFK5_9EURY</name>
<dbReference type="Proteomes" id="UP000830434">
    <property type="component" value="Chromosome"/>
</dbReference>
<feature type="compositionally biased region" description="Low complexity" evidence="1">
    <location>
        <begin position="157"/>
        <end position="170"/>
    </location>
</feature>
<proteinExistence type="predicted"/>
<organism evidence="2 3">
    <name type="scientific">Halorussus gelatinilyticus</name>
    <dbReference type="NCBI Taxonomy" id="2937524"/>
    <lineage>
        <taxon>Archaea</taxon>
        <taxon>Methanobacteriati</taxon>
        <taxon>Methanobacteriota</taxon>
        <taxon>Stenosarchaea group</taxon>
        <taxon>Halobacteria</taxon>
        <taxon>Halobacteriales</taxon>
        <taxon>Haladaptataceae</taxon>
        <taxon>Halorussus</taxon>
    </lineage>
</organism>
<accession>A0A8U0IFK5</accession>